<dbReference type="EMBL" id="CP010802">
    <property type="protein sequence ID" value="ALC17752.1"/>
    <property type="molecule type" value="Genomic_DNA"/>
</dbReference>
<evidence type="ECO:0008006" key="6">
    <source>
        <dbReference type="Google" id="ProtNLM"/>
    </source>
</evidence>
<name>A0A0M4D300_9BACT</name>
<dbReference type="KEGG" id="des:DSOUD_3026"/>
<organism evidence="4 5">
    <name type="scientific">Desulfuromonas soudanensis</name>
    <dbReference type="NCBI Taxonomy" id="1603606"/>
    <lineage>
        <taxon>Bacteria</taxon>
        <taxon>Pseudomonadati</taxon>
        <taxon>Thermodesulfobacteriota</taxon>
        <taxon>Desulfuromonadia</taxon>
        <taxon>Desulfuromonadales</taxon>
        <taxon>Desulfuromonadaceae</taxon>
        <taxon>Desulfuromonas</taxon>
    </lineage>
</organism>
<dbReference type="Pfam" id="PF11999">
    <property type="entry name" value="Ice_binding"/>
    <property type="match status" value="1"/>
</dbReference>
<gene>
    <name evidence="4" type="ORF">DSOUD_3026</name>
</gene>
<keyword evidence="2 3" id="KW-0732">Signal</keyword>
<dbReference type="InterPro" id="IPR021884">
    <property type="entry name" value="Ice-bd_prot"/>
</dbReference>
<proteinExistence type="inferred from homology"/>
<feature type="signal peptide" evidence="3">
    <location>
        <begin position="1"/>
        <end position="21"/>
    </location>
</feature>
<evidence type="ECO:0000256" key="2">
    <source>
        <dbReference type="ARBA" id="ARBA00022729"/>
    </source>
</evidence>
<dbReference type="STRING" id="1603606.DSOUD_3026"/>
<sequence>MCKKLKINLGFLGLILAVSLAGCGSDGGGGVAQDPIGNVSVVPGSVDLGTAGNYVILAKTGVATVPPSVVTGSVGVSPEARVALTGWDLVSEPTDTYFTSAQVAAPGKLYAADNVGGTTSVDLTTAVANMETAYTDAAGRTATSAATTNVGAGTLTSLTLAPGVYEWGTSVGIPTDLTLNGSSTDVWIFKIAGTLTMAAAKNVILAGGALPQNIFWQVSEAVTVGANTHFEGVILGQTTITFGDSASINGRLLAQTAVTLGATTVTVP</sequence>
<evidence type="ECO:0000256" key="1">
    <source>
        <dbReference type="ARBA" id="ARBA00005445"/>
    </source>
</evidence>
<dbReference type="PROSITE" id="PS51257">
    <property type="entry name" value="PROKAR_LIPOPROTEIN"/>
    <property type="match status" value="1"/>
</dbReference>
<keyword evidence="5" id="KW-1185">Reference proteome</keyword>
<dbReference type="Proteomes" id="UP000057158">
    <property type="component" value="Chromosome"/>
</dbReference>
<evidence type="ECO:0000256" key="3">
    <source>
        <dbReference type="SAM" id="SignalP"/>
    </source>
</evidence>
<dbReference type="PATRIC" id="fig|1603606.3.peg.3263"/>
<evidence type="ECO:0000313" key="5">
    <source>
        <dbReference type="Proteomes" id="UP000057158"/>
    </source>
</evidence>
<dbReference type="AlphaFoldDB" id="A0A0M4D300"/>
<accession>A0A0M4D300</accession>
<feature type="chain" id="PRO_5005791818" description="DUF3494 domain-containing protein" evidence="3">
    <location>
        <begin position="22"/>
        <end position="268"/>
    </location>
</feature>
<evidence type="ECO:0000313" key="4">
    <source>
        <dbReference type="EMBL" id="ALC17752.1"/>
    </source>
</evidence>
<dbReference type="OrthoDB" id="2082707at2"/>
<dbReference type="RefSeq" id="WP_053551742.1">
    <property type="nucleotide sequence ID" value="NZ_CP010802.1"/>
</dbReference>
<comment type="similarity">
    <text evidence="1">Belongs to the ice-binding protein family.</text>
</comment>
<reference evidence="4 5" key="1">
    <citation type="submission" date="2015-07" db="EMBL/GenBank/DDBJ databases">
        <title>Isolation and Genomic Characterization of a Novel Halophilic Metal-Reducing Deltaproteobacterium from the Deep Subsurface.</title>
        <authorList>
            <person name="Badalamenti J.P."/>
            <person name="Summers Z.M."/>
            <person name="Gralnick J.A."/>
            <person name="Bond D.R."/>
        </authorList>
    </citation>
    <scope>NUCLEOTIDE SEQUENCE [LARGE SCALE GENOMIC DNA]</scope>
    <source>
        <strain evidence="4 5">WTL</strain>
    </source>
</reference>
<protein>
    <recommendedName>
        <fullName evidence="6">DUF3494 domain-containing protein</fullName>
    </recommendedName>
</protein>